<organism evidence="6 7">
    <name type="scientific">Candidatus Coatesbacteria bacterium RBG_13_66_14</name>
    <dbReference type="NCBI Taxonomy" id="1817816"/>
    <lineage>
        <taxon>Bacteria</taxon>
        <taxon>Candidatus Coatesiibacteriota</taxon>
    </lineage>
</organism>
<comment type="subcellular location">
    <subcellularLocation>
        <location evidence="4">Cytoplasm</location>
    </subcellularLocation>
</comment>
<evidence type="ECO:0000256" key="5">
    <source>
        <dbReference type="NCBIfam" id="TIGR00559"/>
    </source>
</evidence>
<dbReference type="Pfam" id="PF03740">
    <property type="entry name" value="PdxJ"/>
    <property type="match status" value="1"/>
</dbReference>
<comment type="subunit">
    <text evidence="4">Homooctamer; tetramer of dimers.</text>
</comment>
<feature type="binding site" evidence="4">
    <location>
        <position position="100"/>
    </location>
    <ligand>
        <name>1-deoxy-D-xylulose 5-phosphate</name>
        <dbReference type="ChEBI" id="CHEBI:57792"/>
    </ligand>
</feature>
<dbReference type="Proteomes" id="UP000177187">
    <property type="component" value="Unassembled WGS sequence"/>
</dbReference>
<dbReference type="CDD" id="cd00003">
    <property type="entry name" value="PNPsynthase"/>
    <property type="match status" value="1"/>
</dbReference>
<evidence type="ECO:0000256" key="3">
    <source>
        <dbReference type="ARBA" id="ARBA00023096"/>
    </source>
</evidence>
<proteinExistence type="inferred from homology"/>
<comment type="caution">
    <text evidence="6">The sequence shown here is derived from an EMBL/GenBank/DDBJ whole genome shotgun (WGS) entry which is preliminary data.</text>
</comment>
<dbReference type="GO" id="GO:0005829">
    <property type="term" value="C:cytosol"/>
    <property type="evidence" value="ECO:0007669"/>
    <property type="project" value="TreeGrafter"/>
</dbReference>
<feature type="site" description="Transition state stabilizer" evidence="4">
    <location>
        <position position="149"/>
    </location>
</feature>
<dbReference type="InterPro" id="IPR013785">
    <property type="entry name" value="Aldolase_TIM"/>
</dbReference>
<keyword evidence="1 4" id="KW-0963">Cytoplasm</keyword>
<feature type="binding site" evidence="4">
    <location>
        <position position="50"/>
    </location>
    <ligand>
        <name>1-deoxy-D-xylulose 5-phosphate</name>
        <dbReference type="ChEBI" id="CHEBI:57792"/>
    </ligand>
</feature>
<evidence type="ECO:0000313" key="6">
    <source>
        <dbReference type="EMBL" id="OGD78771.1"/>
    </source>
</evidence>
<accession>A0A1F5FGP9</accession>
<dbReference type="AlphaFoldDB" id="A0A1F5FGP9"/>
<dbReference type="GO" id="GO:0008615">
    <property type="term" value="P:pyridoxine biosynthetic process"/>
    <property type="evidence" value="ECO:0007669"/>
    <property type="project" value="UniProtKB-UniRule"/>
</dbReference>
<feature type="binding site" evidence="4">
    <location>
        <begin position="211"/>
        <end position="212"/>
    </location>
    <ligand>
        <name>3-amino-2-oxopropyl phosphate</name>
        <dbReference type="ChEBI" id="CHEBI:57279"/>
    </ligand>
</feature>
<evidence type="ECO:0000313" key="7">
    <source>
        <dbReference type="Proteomes" id="UP000177187"/>
    </source>
</evidence>
<comment type="function">
    <text evidence="4">Catalyzes the complicated ring closure reaction between the two acyclic compounds 1-deoxy-D-xylulose-5-phosphate (DXP) and 3-amino-2-oxopropyl phosphate (1-amino-acetone-3-phosphate or AAP) to form pyridoxine 5'-phosphate (PNP) and inorganic phosphate.</text>
</comment>
<dbReference type="EC" id="2.6.99.2" evidence="4 5"/>
<dbReference type="NCBIfam" id="NF003625">
    <property type="entry name" value="PRK05265.1-3"/>
    <property type="match status" value="1"/>
</dbReference>
<protein>
    <recommendedName>
        <fullName evidence="4 5">Pyridoxine 5'-phosphate synthase</fullName>
        <shortName evidence="4">PNP synthase</shortName>
        <ecNumber evidence="4 5">2.6.99.2</ecNumber>
    </recommendedName>
</protein>
<evidence type="ECO:0000256" key="4">
    <source>
        <dbReference type="HAMAP-Rule" id="MF_00279"/>
    </source>
</evidence>
<feature type="active site" description="Proton acceptor" evidence="4">
    <location>
        <position position="70"/>
    </location>
</feature>
<feature type="binding site" evidence="4">
    <location>
        <position position="45"/>
    </location>
    <ligand>
        <name>1-deoxy-D-xylulose 5-phosphate</name>
        <dbReference type="ChEBI" id="CHEBI:57792"/>
    </ligand>
</feature>
<name>A0A1F5FGP9_9BACT</name>
<keyword evidence="3 4" id="KW-0664">Pyridoxine biosynthesis</keyword>
<dbReference type="UniPathway" id="UPA00244">
    <property type="reaction ID" value="UER00313"/>
</dbReference>
<dbReference type="HAMAP" id="MF_00279">
    <property type="entry name" value="PdxJ"/>
    <property type="match status" value="1"/>
</dbReference>
<gene>
    <name evidence="4" type="primary">pdxJ</name>
    <name evidence="6" type="ORF">A2Y64_06805</name>
</gene>
<dbReference type="NCBIfam" id="NF003627">
    <property type="entry name" value="PRK05265.1-5"/>
    <property type="match status" value="1"/>
</dbReference>
<dbReference type="SUPFAM" id="SSF63892">
    <property type="entry name" value="Pyridoxine 5'-phosphate synthase"/>
    <property type="match status" value="1"/>
</dbReference>
<dbReference type="PANTHER" id="PTHR30456">
    <property type="entry name" value="PYRIDOXINE 5'-PHOSPHATE SYNTHASE"/>
    <property type="match status" value="1"/>
</dbReference>
<dbReference type="STRING" id="1817816.A2Y64_06805"/>
<dbReference type="PANTHER" id="PTHR30456:SF0">
    <property type="entry name" value="PYRIDOXINE 5'-PHOSPHATE SYNTHASE"/>
    <property type="match status" value="1"/>
</dbReference>
<feature type="binding site" evidence="4">
    <location>
        <position position="18"/>
    </location>
    <ligand>
        <name>3-amino-2-oxopropyl phosphate</name>
        <dbReference type="ChEBI" id="CHEBI:57279"/>
    </ligand>
</feature>
<dbReference type="GO" id="GO:0033856">
    <property type="term" value="F:pyridoxine 5'-phosphate synthase activity"/>
    <property type="evidence" value="ECO:0007669"/>
    <property type="project" value="UniProtKB-UniRule"/>
</dbReference>
<keyword evidence="2 4" id="KW-0808">Transferase</keyword>
<dbReference type="InterPro" id="IPR036130">
    <property type="entry name" value="Pyridoxine-5'_phos_synth"/>
</dbReference>
<comment type="catalytic activity">
    <reaction evidence="4">
        <text>3-amino-2-oxopropyl phosphate + 1-deoxy-D-xylulose 5-phosphate = pyridoxine 5'-phosphate + phosphate + 2 H2O + H(+)</text>
        <dbReference type="Rhea" id="RHEA:15265"/>
        <dbReference type="ChEBI" id="CHEBI:15377"/>
        <dbReference type="ChEBI" id="CHEBI:15378"/>
        <dbReference type="ChEBI" id="CHEBI:43474"/>
        <dbReference type="ChEBI" id="CHEBI:57279"/>
        <dbReference type="ChEBI" id="CHEBI:57792"/>
        <dbReference type="ChEBI" id="CHEBI:58589"/>
        <dbReference type="EC" id="2.6.99.2"/>
    </reaction>
</comment>
<comment type="pathway">
    <text evidence="4">Cofactor biosynthesis; pyridoxine 5'-phosphate biosynthesis; pyridoxine 5'-phosphate from D-erythrose 4-phosphate: step 5/5.</text>
</comment>
<feature type="active site" description="Proton donor" evidence="4">
    <location>
        <position position="189"/>
    </location>
</feature>
<feature type="binding site" evidence="4">
    <location>
        <position position="7"/>
    </location>
    <ligand>
        <name>3-amino-2-oxopropyl phosphate</name>
        <dbReference type="ChEBI" id="CHEBI:57279"/>
    </ligand>
</feature>
<dbReference type="Gene3D" id="3.20.20.70">
    <property type="entry name" value="Aldolase class I"/>
    <property type="match status" value="1"/>
</dbReference>
<dbReference type="NCBIfam" id="TIGR00559">
    <property type="entry name" value="pdxJ"/>
    <property type="match status" value="1"/>
</dbReference>
<feature type="binding site" evidence="4">
    <location>
        <position position="190"/>
    </location>
    <ligand>
        <name>3-amino-2-oxopropyl phosphate</name>
        <dbReference type="ChEBI" id="CHEBI:57279"/>
    </ligand>
</feature>
<evidence type="ECO:0000256" key="1">
    <source>
        <dbReference type="ARBA" id="ARBA00022490"/>
    </source>
</evidence>
<comment type="similarity">
    <text evidence="4">Belongs to the PNP synthase family.</text>
</comment>
<dbReference type="EMBL" id="MFAF01000026">
    <property type="protein sequence ID" value="OGD78771.1"/>
    <property type="molecule type" value="Genomic_DNA"/>
</dbReference>
<dbReference type="InterPro" id="IPR004569">
    <property type="entry name" value="PyrdxlP_synth_PdxJ"/>
</dbReference>
<feature type="active site" description="Proton acceptor" evidence="4">
    <location>
        <position position="43"/>
    </location>
</feature>
<feature type="binding site" evidence="4">
    <location>
        <begin position="9"/>
        <end position="10"/>
    </location>
    <ligand>
        <name>1-deoxy-D-xylulose 5-phosphate</name>
        <dbReference type="ChEBI" id="CHEBI:57792"/>
    </ligand>
</feature>
<evidence type="ECO:0000256" key="2">
    <source>
        <dbReference type="ARBA" id="ARBA00022679"/>
    </source>
</evidence>
<sequence length="235" mass="25372">MARLGVNIDHIATLRQARRTFEPDPANAVGIVERAGAYGIVCHLREDRRHLNERDLRLVRELCKSHLNLELAASDEIIEIAREVGPDVCTLVPERREEVTTEGGLDVAGRLAALKKAVERLAPIPVSAFIAPVEEQVMASLDAGFTAVELHTGEYANARPGPERDERLARLAEGAETAAGVGLYVAAGHGLTYINVAPVVELGVFSEYNIGHSIIARAVFTGLEEAVREMALLVG</sequence>
<reference evidence="6 7" key="1">
    <citation type="journal article" date="2016" name="Nat. Commun.">
        <title>Thousands of microbial genomes shed light on interconnected biogeochemical processes in an aquifer system.</title>
        <authorList>
            <person name="Anantharaman K."/>
            <person name="Brown C.T."/>
            <person name="Hug L.A."/>
            <person name="Sharon I."/>
            <person name="Castelle C.J."/>
            <person name="Probst A.J."/>
            <person name="Thomas B.C."/>
            <person name="Singh A."/>
            <person name="Wilkins M.J."/>
            <person name="Karaoz U."/>
            <person name="Brodie E.L."/>
            <person name="Williams K.H."/>
            <person name="Hubbard S.S."/>
            <person name="Banfield J.F."/>
        </authorList>
    </citation>
    <scope>NUCLEOTIDE SEQUENCE [LARGE SCALE GENOMIC DNA]</scope>
</reference>